<gene>
    <name evidence="9" type="ORF">D5018_06490</name>
</gene>
<dbReference type="GO" id="GO:0030246">
    <property type="term" value="F:carbohydrate binding"/>
    <property type="evidence" value="ECO:0007669"/>
    <property type="project" value="InterPro"/>
</dbReference>
<dbReference type="GO" id="GO:0005737">
    <property type="term" value="C:cytoplasm"/>
    <property type="evidence" value="ECO:0007669"/>
    <property type="project" value="TreeGrafter"/>
</dbReference>
<dbReference type="InterPro" id="IPR047215">
    <property type="entry name" value="Galactose_mutarotase-like"/>
</dbReference>
<keyword evidence="3 5" id="KW-0413">Isomerase</keyword>
<dbReference type="RefSeq" id="WP_121838206.1">
    <property type="nucleotide sequence ID" value="NZ_ML014763.1"/>
</dbReference>
<evidence type="ECO:0000256" key="8">
    <source>
        <dbReference type="PIRSR" id="PIRSR005096-3"/>
    </source>
</evidence>
<dbReference type="CDD" id="cd09019">
    <property type="entry name" value="galactose_mutarotase_like"/>
    <property type="match status" value="1"/>
</dbReference>
<dbReference type="Pfam" id="PF01263">
    <property type="entry name" value="Aldose_epim"/>
    <property type="match status" value="1"/>
</dbReference>
<dbReference type="PIRSF" id="PIRSF005096">
    <property type="entry name" value="GALM"/>
    <property type="match status" value="1"/>
</dbReference>
<evidence type="ECO:0000256" key="6">
    <source>
        <dbReference type="PIRSR" id="PIRSR005096-1"/>
    </source>
</evidence>
<dbReference type="NCBIfam" id="NF008277">
    <property type="entry name" value="PRK11055.1"/>
    <property type="match status" value="1"/>
</dbReference>
<dbReference type="GO" id="GO:0004034">
    <property type="term" value="F:aldose 1-epimerase activity"/>
    <property type="evidence" value="ECO:0007669"/>
    <property type="project" value="UniProtKB-EC"/>
</dbReference>
<evidence type="ECO:0000256" key="5">
    <source>
        <dbReference type="PIRNR" id="PIRNR005096"/>
    </source>
</evidence>
<feature type="binding site" evidence="8">
    <location>
        <begin position="175"/>
        <end position="177"/>
    </location>
    <ligand>
        <name>beta-D-galactose</name>
        <dbReference type="ChEBI" id="CHEBI:27667"/>
    </ligand>
</feature>
<evidence type="ECO:0000256" key="3">
    <source>
        <dbReference type="ARBA" id="ARBA00023235"/>
    </source>
</evidence>
<dbReference type="InterPro" id="IPR008183">
    <property type="entry name" value="Aldose_1/G6P_1-epimerase"/>
</dbReference>
<organism evidence="9 10">
    <name type="scientific">Parashewanella curva</name>
    <dbReference type="NCBI Taxonomy" id="2338552"/>
    <lineage>
        <taxon>Bacteria</taxon>
        <taxon>Pseudomonadati</taxon>
        <taxon>Pseudomonadota</taxon>
        <taxon>Gammaproteobacteria</taxon>
        <taxon>Alteromonadales</taxon>
        <taxon>Shewanellaceae</taxon>
        <taxon>Parashewanella</taxon>
    </lineage>
</organism>
<sequence length="343" mass="38151">MIKIIKKEPWKDPRGGEIQRVTVDNGILAIEVLSLGGIIRSLWAPDRHGERQNIVLGCDSAQAYLDQDAHLGAIAGRFANRIKGGKLSRQGQCYQLDVNNQDNCLHGGSIGFNQKQWQLETLEDGVRLTLISPDGDMGFPGNCKVQLDYRLNGNSLMVDIIAMTDKPCPVNLTQHSYFNLDGSDSVAQHLMQNDCTKYLQTDEQGIPSTIEPVTPALNFGKDSLLAERLIDASLESTQGLDHCYLMEKTSETLVRFGRISSPKSGRMMTLYTNQPGVQVYTANFLQGTIGAQGQVFKQYQGICLEPQLCPDAPNQPELLGQSWLEVGEQYHHLSQYEFETMEE</sequence>
<dbReference type="PANTHER" id="PTHR10091:SF0">
    <property type="entry name" value="GALACTOSE MUTAROTASE"/>
    <property type="match status" value="1"/>
</dbReference>
<dbReference type="AlphaFoldDB" id="A0A3L8Q0M9"/>
<dbReference type="InterPro" id="IPR014718">
    <property type="entry name" value="GH-type_carb-bd"/>
</dbReference>
<comment type="catalytic activity">
    <reaction evidence="5">
        <text>alpha-D-glucose = beta-D-glucose</text>
        <dbReference type="Rhea" id="RHEA:10264"/>
        <dbReference type="ChEBI" id="CHEBI:15903"/>
        <dbReference type="ChEBI" id="CHEBI:17925"/>
        <dbReference type="EC" id="5.1.3.3"/>
    </reaction>
</comment>
<name>A0A3L8Q0M9_9GAMM</name>
<feature type="binding site" evidence="8">
    <location>
        <begin position="80"/>
        <end position="81"/>
    </location>
    <ligand>
        <name>beta-D-galactose</name>
        <dbReference type="ChEBI" id="CHEBI:27667"/>
    </ligand>
</feature>
<dbReference type="Gene3D" id="2.70.98.10">
    <property type="match status" value="1"/>
</dbReference>
<dbReference type="GO" id="GO:0006006">
    <property type="term" value="P:glucose metabolic process"/>
    <property type="evidence" value="ECO:0007669"/>
    <property type="project" value="TreeGrafter"/>
</dbReference>
<evidence type="ECO:0000256" key="1">
    <source>
        <dbReference type="ARBA" id="ARBA00005028"/>
    </source>
</evidence>
<dbReference type="EC" id="5.1.3.3" evidence="5"/>
<keyword evidence="10" id="KW-1185">Reference proteome</keyword>
<comment type="pathway">
    <text evidence="1 5">Carbohydrate metabolism; hexose metabolism.</text>
</comment>
<dbReference type="GO" id="GO:0033499">
    <property type="term" value="P:galactose catabolic process via UDP-galactose, Leloir pathway"/>
    <property type="evidence" value="ECO:0007669"/>
    <property type="project" value="TreeGrafter"/>
</dbReference>
<comment type="caution">
    <text evidence="9">The sequence shown here is derived from an EMBL/GenBank/DDBJ whole genome shotgun (WGS) entry which is preliminary data.</text>
</comment>
<feature type="active site" description="Proton acceptor" evidence="6">
    <location>
        <position position="305"/>
    </location>
</feature>
<keyword evidence="4 5" id="KW-0119">Carbohydrate metabolism</keyword>
<dbReference type="InterPro" id="IPR015443">
    <property type="entry name" value="Aldose_1-epimerase"/>
</dbReference>
<evidence type="ECO:0000256" key="4">
    <source>
        <dbReference type="ARBA" id="ARBA00023277"/>
    </source>
</evidence>
<evidence type="ECO:0000256" key="7">
    <source>
        <dbReference type="PIRSR" id="PIRSR005096-2"/>
    </source>
</evidence>
<feature type="binding site" evidence="7">
    <location>
        <position position="241"/>
    </location>
    <ligand>
        <name>beta-D-galactose</name>
        <dbReference type="ChEBI" id="CHEBI:27667"/>
    </ligand>
</feature>
<evidence type="ECO:0000313" key="9">
    <source>
        <dbReference type="EMBL" id="RLV60599.1"/>
    </source>
</evidence>
<evidence type="ECO:0000256" key="2">
    <source>
        <dbReference type="ARBA" id="ARBA00006206"/>
    </source>
</evidence>
<dbReference type="PANTHER" id="PTHR10091">
    <property type="entry name" value="ALDOSE-1-EPIMERASE"/>
    <property type="match status" value="1"/>
</dbReference>
<proteinExistence type="inferred from homology"/>
<evidence type="ECO:0000313" key="10">
    <source>
        <dbReference type="Proteomes" id="UP000281474"/>
    </source>
</evidence>
<feature type="active site" description="Proton donor" evidence="6">
    <location>
        <position position="175"/>
    </location>
</feature>
<dbReference type="Proteomes" id="UP000281474">
    <property type="component" value="Unassembled WGS sequence"/>
</dbReference>
<dbReference type="InterPro" id="IPR011013">
    <property type="entry name" value="Gal_mutarotase_sf_dom"/>
</dbReference>
<dbReference type="SUPFAM" id="SSF74650">
    <property type="entry name" value="Galactose mutarotase-like"/>
    <property type="match status" value="1"/>
</dbReference>
<protein>
    <recommendedName>
        <fullName evidence="5">Aldose 1-epimerase</fullName>
        <ecNumber evidence="5">5.1.3.3</ecNumber>
    </recommendedName>
</protein>
<dbReference type="UniPathway" id="UPA00242"/>
<reference evidence="9 10" key="1">
    <citation type="submission" date="2018-09" db="EMBL/GenBank/DDBJ databases">
        <title>Phylogeny of the Shewanellaceae, and recommendation for two new genera, Pseudoshewanella and Parashewanella.</title>
        <authorList>
            <person name="Wang G."/>
        </authorList>
    </citation>
    <scope>NUCLEOTIDE SEQUENCE [LARGE SCALE GENOMIC DNA]</scope>
    <source>
        <strain evidence="9 10">C51</strain>
    </source>
</reference>
<dbReference type="EMBL" id="QZEI01000014">
    <property type="protein sequence ID" value="RLV60599.1"/>
    <property type="molecule type" value="Genomic_DNA"/>
</dbReference>
<accession>A0A3L8Q0M9</accession>
<dbReference type="OrthoDB" id="9779408at2"/>
<comment type="similarity">
    <text evidence="2 5">Belongs to the aldose epimerase family.</text>
</comment>